<evidence type="ECO:0000313" key="2">
    <source>
        <dbReference type="Proteomes" id="UP000239425"/>
    </source>
</evidence>
<dbReference type="RefSeq" id="WP_104207068.1">
    <property type="nucleotide sequence ID" value="NZ_PHHC01000101.1"/>
</dbReference>
<proteinExistence type="predicted"/>
<sequence>MFEVPRNTVSRWRKQYKKEGKYDARERLKCNRRLDYAKGRIFVKNHEKDKLKEIRIECAINKRYAAVILNLFLWRRRGGKVRWISRSHKRYSQTKFCIVLMKVMLIWRVTKRRDKAEKREELLCKRRDNYYKKL</sequence>
<accession>A0A2S5R8I3</accession>
<organism evidence="1 2">
    <name type="scientific">Holospora curviuscula</name>
    <dbReference type="NCBI Taxonomy" id="1082868"/>
    <lineage>
        <taxon>Bacteria</taxon>
        <taxon>Pseudomonadati</taxon>
        <taxon>Pseudomonadota</taxon>
        <taxon>Alphaproteobacteria</taxon>
        <taxon>Holosporales</taxon>
        <taxon>Holosporaceae</taxon>
        <taxon>Holospora</taxon>
    </lineage>
</organism>
<comment type="caution">
    <text evidence="1">The sequence shown here is derived from an EMBL/GenBank/DDBJ whole genome shotgun (WGS) entry which is preliminary data.</text>
</comment>
<reference evidence="1 2" key="1">
    <citation type="submission" date="2017-11" db="EMBL/GenBank/DDBJ databases">
        <title>Comparative genomic analysis of Holospora spp., intranuclear symbionts of paramecia.</title>
        <authorList>
            <person name="Garushyants S.K."/>
            <person name="Beliavskaya A."/>
            <person name="Malko D.B."/>
            <person name="Logacheva M.D."/>
            <person name="Rautian M.S."/>
            <person name="Gelfand M.S."/>
        </authorList>
    </citation>
    <scope>NUCLEOTIDE SEQUENCE [LARGE SCALE GENOMIC DNA]</scope>
    <source>
        <strain evidence="2">02AZ16</strain>
    </source>
</reference>
<protein>
    <submittedName>
        <fullName evidence="1">Uncharacterized protein</fullName>
    </submittedName>
</protein>
<dbReference type="AlphaFoldDB" id="A0A2S5R8I3"/>
<dbReference type="Proteomes" id="UP000239425">
    <property type="component" value="Unassembled WGS sequence"/>
</dbReference>
<dbReference type="EMBL" id="PHHC01000101">
    <property type="protein sequence ID" value="PPE03445.1"/>
    <property type="molecule type" value="Genomic_DNA"/>
</dbReference>
<name>A0A2S5R8I3_9PROT</name>
<keyword evidence="2" id="KW-1185">Reference proteome</keyword>
<evidence type="ECO:0000313" key="1">
    <source>
        <dbReference type="EMBL" id="PPE03445.1"/>
    </source>
</evidence>
<gene>
    <name evidence="1" type="ORF">HCUR_01100</name>
</gene>